<evidence type="ECO:0000256" key="1">
    <source>
        <dbReference type="SAM" id="Phobius"/>
    </source>
</evidence>
<feature type="transmembrane region" description="Helical" evidence="1">
    <location>
        <begin position="81"/>
        <end position="101"/>
    </location>
</feature>
<dbReference type="Proteomes" id="UP000746535">
    <property type="component" value="Unassembled WGS sequence"/>
</dbReference>
<gene>
    <name evidence="2" type="ORF">HBH25_11870</name>
</gene>
<evidence type="ECO:0000313" key="2">
    <source>
        <dbReference type="EMBL" id="NJP01551.1"/>
    </source>
</evidence>
<evidence type="ECO:0008006" key="4">
    <source>
        <dbReference type="Google" id="ProtNLM"/>
    </source>
</evidence>
<feature type="transmembrane region" description="Helical" evidence="1">
    <location>
        <begin position="248"/>
        <end position="281"/>
    </location>
</feature>
<proteinExistence type="predicted"/>
<evidence type="ECO:0000313" key="3">
    <source>
        <dbReference type="Proteomes" id="UP000746535"/>
    </source>
</evidence>
<comment type="caution">
    <text evidence="2">The sequence shown here is derived from an EMBL/GenBank/DDBJ whole genome shotgun (WGS) entry which is preliminary data.</text>
</comment>
<sequence length="497" mass="54781">MKTSDPLSPKLVTSLLSTWQAAGFFFAALTCYSVPLILDNYPAIDAPSRTGLATSLWSEEGRTLSLYLMHALNWSTPTLDVFPLSLLLAIVIMTCALCRLAHRWFSSPTVMQCTLLLPLWYNPYFLPVLSWHEACIPITLSMAMAVIAITYQHRIGLFHWGFSCILVMAGMSVHVAMLNLFLGLACVDVLQRAHAQPGNREARVLALHHIKVAAGAVSLYLLVGGVVAPEQVGLAWPTLDSFIARSSVVAHTLALFITPLNAVIFSTVAVVAVAGWWVVFYQAGHVFIGARAPHFLLCGLSGAGLVWATGGVTLFSRQTGLTLDPLAMIGAAPLMVGLLCLAYVGLVRIRPGLTLALYAPLFCFLSFAYAYGQIVRDKHDQESFTRDLVAADLLNHSALFHARETIILRESNDPLFSPVCLRKGQPLMDYLSNDHYMMLPEHLAKRGLNNVRLQPIHAAVPPSEPILIRPFYRLYLENELAYVRLTPTNTRLDCRFL</sequence>
<keyword evidence="1" id="KW-0472">Membrane</keyword>
<feature type="transmembrane region" description="Helical" evidence="1">
    <location>
        <begin position="12"/>
        <end position="38"/>
    </location>
</feature>
<feature type="transmembrane region" description="Helical" evidence="1">
    <location>
        <begin position="327"/>
        <end position="346"/>
    </location>
</feature>
<feature type="transmembrane region" description="Helical" evidence="1">
    <location>
        <begin position="210"/>
        <end position="228"/>
    </location>
</feature>
<keyword evidence="3" id="KW-1185">Reference proteome</keyword>
<reference evidence="2 3" key="1">
    <citation type="submission" date="2020-03" db="EMBL/GenBank/DDBJ databases">
        <authorList>
            <person name="Wang L."/>
            <person name="He N."/>
            <person name="Li Y."/>
            <person name="Fang Y."/>
            <person name="Zhang F."/>
        </authorList>
    </citation>
    <scope>NUCLEOTIDE SEQUENCE [LARGE SCALE GENOMIC DNA]</scope>
    <source>
        <strain evidence="3">hsmgli-8</strain>
    </source>
</reference>
<keyword evidence="1" id="KW-1133">Transmembrane helix</keyword>
<protein>
    <recommendedName>
        <fullName evidence="4">Glucosyl transferase GtrII</fullName>
    </recommendedName>
</protein>
<feature type="transmembrane region" description="Helical" evidence="1">
    <location>
        <begin position="353"/>
        <end position="372"/>
    </location>
</feature>
<dbReference type="EMBL" id="JAAVJI010000005">
    <property type="protein sequence ID" value="NJP01551.1"/>
    <property type="molecule type" value="Genomic_DNA"/>
</dbReference>
<keyword evidence="1" id="KW-0812">Transmembrane</keyword>
<accession>A0ABX0YEU1</accession>
<name>A0ABX0YEU1_9PSED</name>
<feature type="transmembrane region" description="Helical" evidence="1">
    <location>
        <begin position="134"/>
        <end position="151"/>
    </location>
</feature>
<dbReference type="RefSeq" id="WP_168084111.1">
    <property type="nucleotide sequence ID" value="NZ_JAAVJI010000005.1"/>
</dbReference>
<organism evidence="2 3">
    <name type="scientific">Pseudomonas quercus</name>
    <dbReference type="NCBI Taxonomy" id="2722792"/>
    <lineage>
        <taxon>Bacteria</taxon>
        <taxon>Pseudomonadati</taxon>
        <taxon>Pseudomonadota</taxon>
        <taxon>Gammaproteobacteria</taxon>
        <taxon>Pseudomonadales</taxon>
        <taxon>Pseudomonadaceae</taxon>
        <taxon>Pseudomonas</taxon>
    </lineage>
</organism>
<feature type="transmembrane region" description="Helical" evidence="1">
    <location>
        <begin position="157"/>
        <end position="190"/>
    </location>
</feature>
<feature type="transmembrane region" description="Helical" evidence="1">
    <location>
        <begin position="293"/>
        <end position="315"/>
    </location>
</feature>